<gene>
    <name evidence="3" type="ORF">SAMN04487911_107107</name>
</gene>
<feature type="domain" description="FecR protein" evidence="1">
    <location>
        <begin position="103"/>
        <end position="193"/>
    </location>
</feature>
<feature type="domain" description="Protein FecR C-terminal" evidence="2">
    <location>
        <begin position="236"/>
        <end position="300"/>
    </location>
</feature>
<organism evidence="3 4">
    <name type="scientific">Arenibacter nanhaiticus</name>
    <dbReference type="NCBI Taxonomy" id="558155"/>
    <lineage>
        <taxon>Bacteria</taxon>
        <taxon>Pseudomonadati</taxon>
        <taxon>Bacteroidota</taxon>
        <taxon>Flavobacteriia</taxon>
        <taxon>Flavobacteriales</taxon>
        <taxon>Flavobacteriaceae</taxon>
        <taxon>Arenibacter</taxon>
    </lineage>
</organism>
<evidence type="ECO:0000259" key="2">
    <source>
        <dbReference type="Pfam" id="PF16344"/>
    </source>
</evidence>
<dbReference type="Pfam" id="PF04773">
    <property type="entry name" value="FecR"/>
    <property type="match status" value="1"/>
</dbReference>
<name>A0A1M6EYZ3_9FLAO</name>
<dbReference type="PANTHER" id="PTHR30273">
    <property type="entry name" value="PERIPLASMIC SIGNAL SENSOR AND SIGMA FACTOR ACTIVATOR FECR-RELATED"/>
    <property type="match status" value="1"/>
</dbReference>
<dbReference type="PIRSF" id="PIRSF018266">
    <property type="entry name" value="FecR"/>
    <property type="match status" value="1"/>
</dbReference>
<dbReference type="EMBL" id="FQYX01000007">
    <property type="protein sequence ID" value="SHI90635.1"/>
    <property type="molecule type" value="Genomic_DNA"/>
</dbReference>
<dbReference type="Pfam" id="PF16344">
    <property type="entry name" value="FecR_C"/>
    <property type="match status" value="1"/>
</dbReference>
<dbReference type="OrthoDB" id="1097347at2"/>
<evidence type="ECO:0000259" key="1">
    <source>
        <dbReference type="Pfam" id="PF04773"/>
    </source>
</evidence>
<dbReference type="AlphaFoldDB" id="A0A1M6EYZ3"/>
<dbReference type="GO" id="GO:0016989">
    <property type="term" value="F:sigma factor antagonist activity"/>
    <property type="evidence" value="ECO:0007669"/>
    <property type="project" value="TreeGrafter"/>
</dbReference>
<keyword evidence="4" id="KW-1185">Reference proteome</keyword>
<dbReference type="Proteomes" id="UP000184231">
    <property type="component" value="Unassembled WGS sequence"/>
</dbReference>
<sequence>MQENYLAKWLNNELSEEEVIKFKATKEYATYQKIVETTKGLSAPKFDMDKAWNDLKKAKTVAVPEEGSKVISLNPLKKYLRIAAVVALMVSVALFYNNSLDERISTQYAERAEVVLPDASEVVLNAESKIRYSKEKWAEKRSLSLSGEAYFKVAKGKRFSVNTPDGTVAVLGTQFNVESRKGYFEVSCYEGLVSVTYRDKEIKLPAGNSFLVIDGEITPTQHPSTTEPAWLSNESTFKSIPLRFVFEEFQRQYNVKVSTKNIDESQLFSGSFSNQDIELALQSISVPSQIKFKFEGNKVLFYAKAP</sequence>
<protein>
    <submittedName>
        <fullName evidence="3">FecR family protein</fullName>
    </submittedName>
</protein>
<dbReference type="InterPro" id="IPR006860">
    <property type="entry name" value="FecR"/>
</dbReference>
<dbReference type="Gene3D" id="3.55.50.30">
    <property type="match status" value="1"/>
</dbReference>
<dbReference type="Gene3D" id="2.60.120.1440">
    <property type="match status" value="1"/>
</dbReference>
<evidence type="ECO:0000313" key="3">
    <source>
        <dbReference type="EMBL" id="SHI90635.1"/>
    </source>
</evidence>
<dbReference type="STRING" id="558155.SAMN04487911_107107"/>
<dbReference type="PANTHER" id="PTHR30273:SF2">
    <property type="entry name" value="PROTEIN FECR"/>
    <property type="match status" value="1"/>
</dbReference>
<dbReference type="InterPro" id="IPR032508">
    <property type="entry name" value="FecR_C"/>
</dbReference>
<proteinExistence type="predicted"/>
<dbReference type="RefSeq" id="WP_072763955.1">
    <property type="nucleotide sequence ID" value="NZ_FQYX01000007.1"/>
</dbReference>
<evidence type="ECO:0000313" key="4">
    <source>
        <dbReference type="Proteomes" id="UP000184231"/>
    </source>
</evidence>
<dbReference type="InterPro" id="IPR012373">
    <property type="entry name" value="Ferrdict_sens_TM"/>
</dbReference>
<reference evidence="4" key="1">
    <citation type="submission" date="2016-11" db="EMBL/GenBank/DDBJ databases">
        <authorList>
            <person name="Varghese N."/>
            <person name="Submissions S."/>
        </authorList>
    </citation>
    <scope>NUCLEOTIDE SEQUENCE [LARGE SCALE GENOMIC DNA]</scope>
    <source>
        <strain evidence="4">CGMCC 1.8863</strain>
    </source>
</reference>
<accession>A0A1M6EYZ3</accession>